<dbReference type="SUPFAM" id="SSF53448">
    <property type="entry name" value="Nucleotide-diphospho-sugar transferases"/>
    <property type="match status" value="1"/>
</dbReference>
<feature type="transmembrane region" description="Helical" evidence="1">
    <location>
        <begin position="271"/>
        <end position="291"/>
    </location>
</feature>
<reference evidence="3 4" key="1">
    <citation type="submission" date="2017-08" db="EMBL/GenBank/DDBJ databases">
        <title>WGS of Clinical strains of the CDC Group NO-1 linked to zoonotic infections in humans.</title>
        <authorList>
            <person name="Bernier A.-M."/>
            <person name="Bernard K."/>
        </authorList>
    </citation>
    <scope>NUCLEOTIDE SEQUENCE [LARGE SCALE GENOMIC DNA]</scope>
    <source>
        <strain evidence="3 4">NML79-0751</strain>
    </source>
</reference>
<evidence type="ECO:0000313" key="4">
    <source>
        <dbReference type="Proteomes" id="UP000218644"/>
    </source>
</evidence>
<evidence type="ECO:0000259" key="2">
    <source>
        <dbReference type="Pfam" id="PF00535"/>
    </source>
</evidence>
<dbReference type="PANTHER" id="PTHR48090">
    <property type="entry name" value="UNDECAPRENYL-PHOSPHATE 4-DEOXY-4-FORMAMIDO-L-ARABINOSE TRANSFERASE-RELATED"/>
    <property type="match status" value="1"/>
</dbReference>
<keyword evidence="3" id="KW-0808">Transferase</keyword>
<evidence type="ECO:0000256" key="1">
    <source>
        <dbReference type="SAM" id="Phobius"/>
    </source>
</evidence>
<comment type="caution">
    <text evidence="3">The sequence shown here is derived from an EMBL/GenBank/DDBJ whole genome shotgun (WGS) entry which is preliminary data.</text>
</comment>
<dbReference type="GO" id="GO:0016740">
    <property type="term" value="F:transferase activity"/>
    <property type="evidence" value="ECO:0007669"/>
    <property type="project" value="UniProtKB-KW"/>
</dbReference>
<evidence type="ECO:0000313" key="3">
    <source>
        <dbReference type="EMBL" id="PAT40996.1"/>
    </source>
</evidence>
<keyword evidence="1" id="KW-0812">Transmembrane</keyword>
<keyword evidence="1" id="KW-1133">Transmembrane helix</keyword>
<dbReference type="InterPro" id="IPR029044">
    <property type="entry name" value="Nucleotide-diphossugar_trans"/>
</dbReference>
<dbReference type="Gene3D" id="3.90.550.10">
    <property type="entry name" value="Spore Coat Polysaccharide Biosynthesis Protein SpsA, Chain A"/>
    <property type="match status" value="1"/>
</dbReference>
<dbReference type="InterPro" id="IPR050256">
    <property type="entry name" value="Glycosyltransferase_2"/>
</dbReference>
<dbReference type="InterPro" id="IPR001173">
    <property type="entry name" value="Glyco_trans_2-like"/>
</dbReference>
<feature type="domain" description="Glycosyltransferase 2-like" evidence="2">
    <location>
        <begin position="30"/>
        <end position="192"/>
    </location>
</feature>
<keyword evidence="1" id="KW-0472">Membrane</keyword>
<protein>
    <submittedName>
        <fullName evidence="3">Glycosyl transferase family 2</fullName>
    </submittedName>
</protein>
<dbReference type="Proteomes" id="UP000218644">
    <property type="component" value="Unassembled WGS sequence"/>
</dbReference>
<gene>
    <name evidence="3" type="ORF">CK623_04330</name>
</gene>
<feature type="transmembrane region" description="Helical" evidence="1">
    <location>
        <begin position="303"/>
        <end position="326"/>
    </location>
</feature>
<organism evidence="3 4">
    <name type="scientific">Vandammella animalimorsus</name>
    <dbReference type="NCBI Taxonomy" id="2029117"/>
    <lineage>
        <taxon>Bacteria</taxon>
        <taxon>Pseudomonadati</taxon>
        <taxon>Pseudomonadota</taxon>
        <taxon>Betaproteobacteria</taxon>
        <taxon>Burkholderiales</taxon>
        <taxon>Comamonadaceae</taxon>
        <taxon>Vandammella</taxon>
    </lineage>
</organism>
<dbReference type="RefSeq" id="WP_095556493.1">
    <property type="nucleotide sequence ID" value="NZ_NSJD01000003.1"/>
</dbReference>
<dbReference type="Pfam" id="PF00535">
    <property type="entry name" value="Glycos_transf_2"/>
    <property type="match status" value="1"/>
</dbReference>
<name>A0A2A2AT11_9BURK</name>
<dbReference type="EMBL" id="NSJD01000003">
    <property type="protein sequence ID" value="PAT40996.1"/>
    <property type="molecule type" value="Genomic_DNA"/>
</dbReference>
<sequence length="341" mass="37257">MPAAHCTEVAPPTPAQAERDACLAQAAVAVVIPCYKVSAHILEVLQAMPAGVRHVLVVDDACPQGSGQLVQQLVHDARVQVLFHTENQGVGAAVMSGYARALELGAQVVVKVDGDGQMDPALIPRFVQPIVRGQADYTKGNRFYRPESLRSMPGVRLLGNLVLSFLTKLSSGYWPNMDPTNGYTAISAKVLRALPLQRIARRYFFETDMLFRLGTLRAVVRDVPMDAVYAQEVSNLKIRQVLPQFLLGNLSRALKRYAYSYWVRDFNLGSLYSAMALLLLGFGLPFGLYHWQQSIATDVPASSGTVMLAGLTVMVGVQCLIAFLHYDVSNVPTQPIADALE</sequence>
<dbReference type="PANTHER" id="PTHR48090:SF7">
    <property type="entry name" value="RFBJ PROTEIN"/>
    <property type="match status" value="1"/>
</dbReference>
<dbReference type="AlphaFoldDB" id="A0A2A2AT11"/>
<accession>A0A2A2AT11</accession>
<dbReference type="CDD" id="cd04179">
    <property type="entry name" value="DPM_DPG-synthase_like"/>
    <property type="match status" value="1"/>
</dbReference>
<proteinExistence type="predicted"/>